<dbReference type="AlphaFoldDB" id="A0A0P9DER6"/>
<feature type="transmembrane region" description="Helical" evidence="12">
    <location>
        <begin position="9"/>
        <end position="26"/>
    </location>
</feature>
<evidence type="ECO:0000256" key="10">
    <source>
        <dbReference type="ARBA" id="ARBA00023157"/>
    </source>
</evidence>
<evidence type="ECO:0000256" key="8">
    <source>
        <dbReference type="ARBA" id="ARBA00023133"/>
    </source>
</evidence>
<comment type="pathway">
    <text evidence="11">Porphyrin-containing compound metabolism.</text>
</comment>
<feature type="transmembrane region" description="Helical" evidence="12">
    <location>
        <begin position="278"/>
        <end position="300"/>
    </location>
</feature>
<dbReference type="Proteomes" id="UP000050509">
    <property type="component" value="Unassembled WGS sequence"/>
</dbReference>
<evidence type="ECO:0000256" key="5">
    <source>
        <dbReference type="ARBA" id="ARBA00022989"/>
    </source>
</evidence>
<keyword evidence="2" id="KW-1003">Cell membrane</keyword>
<name>A0A0P9DER6_9CHLR</name>
<evidence type="ECO:0000256" key="4">
    <source>
        <dbReference type="ARBA" id="ARBA00022723"/>
    </source>
</evidence>
<keyword evidence="3 12" id="KW-0812">Transmembrane</keyword>
<feature type="transmembrane region" description="Helical" evidence="12">
    <location>
        <begin position="64"/>
        <end position="84"/>
    </location>
</feature>
<dbReference type="GO" id="GO:0046872">
    <property type="term" value="F:metal ion binding"/>
    <property type="evidence" value="ECO:0007669"/>
    <property type="project" value="UniProtKB-KW"/>
</dbReference>
<gene>
    <name evidence="13" type="ORF">SE17_20800</name>
</gene>
<dbReference type="GO" id="GO:0016491">
    <property type="term" value="F:oxidoreductase activity"/>
    <property type="evidence" value="ECO:0007669"/>
    <property type="project" value="UniProtKB-KW"/>
</dbReference>
<keyword evidence="8" id="KW-0350">Heme biosynthesis</keyword>
<keyword evidence="14" id="KW-1185">Reference proteome</keyword>
<evidence type="ECO:0000256" key="9">
    <source>
        <dbReference type="ARBA" id="ARBA00023136"/>
    </source>
</evidence>
<comment type="subcellular location">
    <subcellularLocation>
        <location evidence="1">Membrane</location>
        <topology evidence="1">Multi-pass membrane protein</topology>
    </subcellularLocation>
</comment>
<protein>
    <submittedName>
        <fullName evidence="13">Cytochrome oxidase assembly protein</fullName>
    </submittedName>
</protein>
<evidence type="ECO:0000313" key="14">
    <source>
        <dbReference type="Proteomes" id="UP000050509"/>
    </source>
</evidence>
<feature type="transmembrane region" description="Helical" evidence="12">
    <location>
        <begin position="249"/>
        <end position="272"/>
    </location>
</feature>
<dbReference type="PANTHER" id="PTHR35457">
    <property type="entry name" value="HEME A SYNTHASE"/>
    <property type="match status" value="1"/>
</dbReference>
<proteinExistence type="predicted"/>
<accession>A0A0P9DER6</accession>
<dbReference type="InterPro" id="IPR003780">
    <property type="entry name" value="COX15/CtaA_fam"/>
</dbReference>
<keyword evidence="5 12" id="KW-1133">Transmembrane helix</keyword>
<keyword evidence="10" id="KW-1015">Disulfide bond</keyword>
<evidence type="ECO:0000313" key="13">
    <source>
        <dbReference type="EMBL" id="KPV51507.1"/>
    </source>
</evidence>
<dbReference type="PANTHER" id="PTHR35457:SF1">
    <property type="entry name" value="HEME A SYNTHASE"/>
    <property type="match status" value="1"/>
</dbReference>
<evidence type="ECO:0000256" key="11">
    <source>
        <dbReference type="ARBA" id="ARBA00023444"/>
    </source>
</evidence>
<evidence type="ECO:0000256" key="12">
    <source>
        <dbReference type="SAM" id="Phobius"/>
    </source>
</evidence>
<keyword evidence="7" id="KW-0408">Iron</keyword>
<feature type="transmembrane region" description="Helical" evidence="12">
    <location>
        <begin position="217"/>
        <end position="237"/>
    </location>
</feature>
<reference evidence="13 14" key="1">
    <citation type="submission" date="2015-09" db="EMBL/GenBank/DDBJ databases">
        <title>Draft genome sequence of Kouleothrix aurantiaca JCM 19913.</title>
        <authorList>
            <person name="Hemp J."/>
        </authorList>
    </citation>
    <scope>NUCLEOTIDE SEQUENCE [LARGE SCALE GENOMIC DNA]</scope>
    <source>
        <strain evidence="13 14">COM-B</strain>
    </source>
</reference>
<feature type="transmembrane region" description="Helical" evidence="12">
    <location>
        <begin position="162"/>
        <end position="187"/>
    </location>
</feature>
<dbReference type="EMBL" id="LJCR01000886">
    <property type="protein sequence ID" value="KPV51507.1"/>
    <property type="molecule type" value="Genomic_DNA"/>
</dbReference>
<dbReference type="Pfam" id="PF02628">
    <property type="entry name" value="COX15-CtaA"/>
    <property type="match status" value="1"/>
</dbReference>
<dbReference type="GO" id="GO:0016020">
    <property type="term" value="C:membrane"/>
    <property type="evidence" value="ECO:0007669"/>
    <property type="project" value="UniProtKB-SubCell"/>
</dbReference>
<evidence type="ECO:0000256" key="3">
    <source>
        <dbReference type="ARBA" id="ARBA00022692"/>
    </source>
</evidence>
<dbReference type="InterPro" id="IPR050450">
    <property type="entry name" value="COX15/CtaA_HemeA_synthase"/>
</dbReference>
<evidence type="ECO:0000256" key="7">
    <source>
        <dbReference type="ARBA" id="ARBA00023004"/>
    </source>
</evidence>
<keyword evidence="6" id="KW-0560">Oxidoreductase</keyword>
<comment type="caution">
    <text evidence="13">The sequence shown here is derived from an EMBL/GenBank/DDBJ whole genome shotgun (WGS) entry which is preliminary data.</text>
</comment>
<feature type="transmembrane region" description="Helical" evidence="12">
    <location>
        <begin position="96"/>
        <end position="117"/>
    </location>
</feature>
<evidence type="ECO:0000256" key="2">
    <source>
        <dbReference type="ARBA" id="ARBA00022475"/>
    </source>
</evidence>
<dbReference type="PATRIC" id="fig|186479.3.peg.10636"/>
<feature type="transmembrane region" description="Helical" evidence="12">
    <location>
        <begin position="129"/>
        <end position="150"/>
    </location>
</feature>
<evidence type="ECO:0000256" key="6">
    <source>
        <dbReference type="ARBA" id="ARBA00023002"/>
    </source>
</evidence>
<dbReference type="GO" id="GO:0006784">
    <property type="term" value="P:heme A biosynthetic process"/>
    <property type="evidence" value="ECO:0007669"/>
    <property type="project" value="InterPro"/>
</dbReference>
<keyword evidence="4" id="KW-0479">Metal-binding</keyword>
<organism evidence="13 14">
    <name type="scientific">Kouleothrix aurantiaca</name>
    <dbReference type="NCBI Taxonomy" id="186479"/>
    <lineage>
        <taxon>Bacteria</taxon>
        <taxon>Bacillati</taxon>
        <taxon>Chloroflexota</taxon>
        <taxon>Chloroflexia</taxon>
        <taxon>Chloroflexales</taxon>
        <taxon>Roseiflexineae</taxon>
        <taxon>Roseiflexaceae</taxon>
        <taxon>Kouleothrix</taxon>
    </lineage>
</organism>
<keyword evidence="9 12" id="KW-0472">Membrane</keyword>
<evidence type="ECO:0000256" key="1">
    <source>
        <dbReference type="ARBA" id="ARBA00004141"/>
    </source>
</evidence>
<sequence>MTRSRFRTFAWAALAYNLIVILWGAYVRASGSGAGCGSHWPLCNGQIIPQSPATTTMVEFAHRMSSGVSLLLAIAGLVWAWRAYPRGDAVRLGAGLTMFFMITEALVGAGLVLLGLTDKNDSAARAVSLGIHLVNTFLLLASLALTAWWASGGARVRLRGQGAVLGMFAVALLGAIAVGATGAITALGDTLFPAQSLAQGLQQDLSPTAHFLIQLRVVHPILAVLVGAFAIATGWFAAARRPGPAMRTFARVLFGIFIAQLVIGVLNVALLAPVVMQLIHLLMADMVWLTLVLAAATALADPADARAGMFAGEAQRAL</sequence>